<sequence>MPAVQKERNGARRCIVPMLLLLLMLAMPVLGFVLMTLGIAAQEQVREVDLFSDFEKLDGGCTILSSNFTSRSSECSDAGSGSSRVCSCTYYYVFSFVANIEDNNSSTEVHTSVEVPHNKSRSNYCLYEPVPPKWDEGEIVDCYEPNVPQDPRPEYSCGNPNCIKIYWDFSKERLANLLKILGVCASCIGGTSWLAVCCFVPIYRWARATKDEDVHDLAYGDLENNEESDFGMRSSDLPGGVREFAMKISGEACDFDMKIPDGAQNLIPSEMQEKPAFLNDLTVTTDNAVKKPPPAFIECDESADDDVSLSTIGMYGMSSRAGELQTILAKRRLKRALTN</sequence>
<dbReference type="AlphaFoldDB" id="A0A7S0C8Z3"/>
<protein>
    <submittedName>
        <fullName evidence="2">Uncharacterized protein</fullName>
    </submittedName>
</protein>
<feature type="transmembrane region" description="Helical" evidence="1">
    <location>
        <begin position="20"/>
        <end position="41"/>
    </location>
</feature>
<proteinExistence type="predicted"/>
<organism evidence="2">
    <name type="scientific">Proboscia inermis</name>
    <dbReference type="NCBI Taxonomy" id="420281"/>
    <lineage>
        <taxon>Eukaryota</taxon>
        <taxon>Sar</taxon>
        <taxon>Stramenopiles</taxon>
        <taxon>Ochrophyta</taxon>
        <taxon>Bacillariophyta</taxon>
        <taxon>Coscinodiscophyceae</taxon>
        <taxon>Rhizosoleniophycidae</taxon>
        <taxon>Rhizosoleniales</taxon>
        <taxon>Rhizosoleniaceae</taxon>
        <taxon>Proboscia</taxon>
    </lineage>
</organism>
<keyword evidence="1" id="KW-1133">Transmembrane helix</keyword>
<keyword evidence="1" id="KW-0812">Transmembrane</keyword>
<gene>
    <name evidence="2" type="ORF">PINE0816_LOCUS12237</name>
</gene>
<keyword evidence="1" id="KW-0472">Membrane</keyword>
<accession>A0A7S0C8Z3</accession>
<reference evidence="2" key="1">
    <citation type="submission" date="2021-01" db="EMBL/GenBank/DDBJ databases">
        <authorList>
            <person name="Corre E."/>
            <person name="Pelletier E."/>
            <person name="Niang G."/>
            <person name="Scheremetjew M."/>
            <person name="Finn R."/>
            <person name="Kale V."/>
            <person name="Holt S."/>
            <person name="Cochrane G."/>
            <person name="Meng A."/>
            <person name="Brown T."/>
            <person name="Cohen L."/>
        </authorList>
    </citation>
    <scope>NUCLEOTIDE SEQUENCE</scope>
    <source>
        <strain evidence="2">CCAP1064/1</strain>
    </source>
</reference>
<name>A0A7S0C8Z3_9STRA</name>
<evidence type="ECO:0000313" key="2">
    <source>
        <dbReference type="EMBL" id="CAD8416102.1"/>
    </source>
</evidence>
<evidence type="ECO:0000256" key="1">
    <source>
        <dbReference type="SAM" id="Phobius"/>
    </source>
</evidence>
<dbReference type="EMBL" id="HBEL01026495">
    <property type="protein sequence ID" value="CAD8416102.1"/>
    <property type="molecule type" value="Transcribed_RNA"/>
</dbReference>